<gene>
    <name evidence="2" type="ORF">TCHU04912_LOCUS3913</name>
</gene>
<dbReference type="Gene3D" id="2.170.270.10">
    <property type="entry name" value="SET domain"/>
    <property type="match status" value="1"/>
</dbReference>
<dbReference type="InterPro" id="IPR046341">
    <property type="entry name" value="SET_dom_sf"/>
</dbReference>
<feature type="region of interest" description="Disordered" evidence="1">
    <location>
        <begin position="1"/>
        <end position="50"/>
    </location>
</feature>
<feature type="compositionally biased region" description="Basic residues" evidence="1">
    <location>
        <begin position="40"/>
        <end position="50"/>
    </location>
</feature>
<dbReference type="EMBL" id="HBGG01007815">
    <property type="protein sequence ID" value="CAD9201680.1"/>
    <property type="molecule type" value="Transcribed_RNA"/>
</dbReference>
<evidence type="ECO:0000256" key="1">
    <source>
        <dbReference type="SAM" id="MobiDB-lite"/>
    </source>
</evidence>
<sequence>MMPIPTVTRPAQLTFERPPVTAGRAMTPTVAPPFTNPLHPRPKMSRSGRPRVARITTSAASSVMDGLNSILDATPDYLLRSSPTTFAVETTVAAVLAGGAAIWTRRPLGSSCETIEVRESSIHGRGVFATASIPAGARLGVYPGVPRSPQEMVAKAAYAPAAKDYCFVSEAGVVLDPTDDFGNLTERPYSLWPLSVDTTLA</sequence>
<accession>A0A7S1SNF0</accession>
<evidence type="ECO:0000313" key="2">
    <source>
        <dbReference type="EMBL" id="CAD9201680.1"/>
    </source>
</evidence>
<dbReference type="SUPFAM" id="SSF82199">
    <property type="entry name" value="SET domain"/>
    <property type="match status" value="1"/>
</dbReference>
<proteinExistence type="predicted"/>
<evidence type="ECO:0008006" key="3">
    <source>
        <dbReference type="Google" id="ProtNLM"/>
    </source>
</evidence>
<dbReference type="AlphaFoldDB" id="A0A7S1SNF0"/>
<name>A0A7S1SNF0_9CHLO</name>
<reference evidence="2" key="1">
    <citation type="submission" date="2021-01" db="EMBL/GenBank/DDBJ databases">
        <authorList>
            <person name="Corre E."/>
            <person name="Pelletier E."/>
            <person name="Niang G."/>
            <person name="Scheremetjew M."/>
            <person name="Finn R."/>
            <person name="Kale V."/>
            <person name="Holt S."/>
            <person name="Cochrane G."/>
            <person name="Meng A."/>
            <person name="Brown T."/>
            <person name="Cohen L."/>
        </authorList>
    </citation>
    <scope>NUCLEOTIDE SEQUENCE</scope>
    <source>
        <strain evidence="2">PLY429</strain>
    </source>
</reference>
<organism evidence="2">
    <name type="scientific">Tetraselmis chuii</name>
    <dbReference type="NCBI Taxonomy" id="63592"/>
    <lineage>
        <taxon>Eukaryota</taxon>
        <taxon>Viridiplantae</taxon>
        <taxon>Chlorophyta</taxon>
        <taxon>core chlorophytes</taxon>
        <taxon>Chlorodendrophyceae</taxon>
        <taxon>Chlorodendrales</taxon>
        <taxon>Chlorodendraceae</taxon>
        <taxon>Tetraselmis</taxon>
    </lineage>
</organism>
<protein>
    <recommendedName>
        <fullName evidence="3">SET domain-containing protein</fullName>
    </recommendedName>
</protein>